<evidence type="ECO:0000256" key="4">
    <source>
        <dbReference type="ARBA" id="ARBA00022692"/>
    </source>
</evidence>
<dbReference type="Proteomes" id="UP000540989">
    <property type="component" value="Unassembled WGS sequence"/>
</dbReference>
<dbReference type="Pfam" id="PF13620">
    <property type="entry name" value="CarboxypepD_reg"/>
    <property type="match status" value="1"/>
</dbReference>
<reference evidence="9 10" key="1">
    <citation type="submission" date="2020-08" db="EMBL/GenBank/DDBJ databases">
        <title>Genomic Encyclopedia of Type Strains, Phase IV (KMG-V): Genome sequencing to study the core and pangenomes of soil and plant-associated prokaryotes.</title>
        <authorList>
            <person name="Whitman W."/>
        </authorList>
    </citation>
    <scope>NUCLEOTIDE SEQUENCE [LARGE SCALE GENOMIC DNA]</scope>
    <source>
        <strain evidence="9 10">M8UP14</strain>
    </source>
</reference>
<sequence>MTLSKSFLSILQRQKTSSLVLALTIAIFSLVTHRYAVGQSDSGRVVGTVTDATGAAIPQASITLLNKSTGTKLTGTSNDRGELSVSAVPAGDYTATVTATGFQSQTQALTVRVTTSLTLTFALKPGAESTTVEVTGAVSLVNTSDPTLGETIESKQITELPLNGRNALNLALLTPGVTQGSPYEQGQDTAGRHGDTGGSALSVNATRPQANNFILDGVDNNDSLQNVILFFPPVDATEEFKVNTSVAPAQYGRAGGALVISSIKSGTNQIHGSAFDFYRSNKWAANPNYSFPYNGLPAGANPPYNRNQFGGSAGVPLIKNKLFLFGDYEGTRYQQPAGSGYDTVPTALMRTGNFTELLDPVLASAGLTNGGPAIFTTYFPRCYPNSGTLNANGFPASSLGQIYDPLTCAPFAGNIIPTNRLNPASVNYLNAFPLPTRTDRLIGNYFFQQNQVGKYNTFDTRMDWNASSNDLFFFRVSYDNTSSVQNSQLAQNGTNPPLNASGQQNYLHGRGYDLGYTHTFSPRAVNESRIAYNRDNYGYLPPNYGISVGALLGISNTTLGAAKNTGGPLTGGFGTELQYTGDYGPFEVPQNIYEVTDTLNLNLRNHQLSVGGTLLRRVTNYYRPIEGKGGLFYSPQLFTGYDESEYLVGGVNQYQIGAQTGFFSNVNQEDAVFAQDNWRVTKRLSLNLGARYDLITWPYEAHNQQSSFNVNNGQVLEAGKNGVSKTIVNQDYLNFAPRVGFAYNLSGDGKSALHGGYGIFYFPDYGGINNQLGQNGPFSGNNYFLAQDGYCITLSGQTAARQAAYSCGDYTSPAAVTTQLPLPATVATFDPTNPPANIGGTAINVNNKHSRIQQYNLQLQQQLSPRDVLSMAYVGAHGDRLSTFYNLTQYHIGATTLPYANQDGGITYDLYNGSSNYNGLQLHYEHRADNLLVTGSYAWSHALDNTDSPFGGTPVAVLLYYDQAANYGNSSQDERHIFSSSFVYSLPFGRGQRFGRGVNRAMDLLIGGWQLNDIVQLSTGQPVDIQASGAGQQTVTNRPDLIAPIRYPKTLKEWFNPASFNSTNLPSQMATDGTGNLVYTRVGTLGRNQVYGPGYRDMDLGLQKNLHIAEGKQLELHGDAFNVTNTPSFANPANTDCQNCNFGAITGLRSSSRKIQLAARLVF</sequence>
<dbReference type="SUPFAM" id="SSF49464">
    <property type="entry name" value="Carboxypeptidase regulatory domain-like"/>
    <property type="match status" value="1"/>
</dbReference>
<dbReference type="GO" id="GO:0015344">
    <property type="term" value="F:siderophore uptake transmembrane transporter activity"/>
    <property type="evidence" value="ECO:0007669"/>
    <property type="project" value="TreeGrafter"/>
</dbReference>
<keyword evidence="5" id="KW-0472">Membrane</keyword>
<comment type="caution">
    <text evidence="9">The sequence shown here is derived from an EMBL/GenBank/DDBJ whole genome shotgun (WGS) entry which is preliminary data.</text>
</comment>
<dbReference type="SUPFAM" id="SSF56935">
    <property type="entry name" value="Porins"/>
    <property type="match status" value="1"/>
</dbReference>
<dbReference type="PANTHER" id="PTHR30069:SF46">
    <property type="entry name" value="OAR PROTEIN"/>
    <property type="match status" value="1"/>
</dbReference>
<evidence type="ECO:0000256" key="5">
    <source>
        <dbReference type="ARBA" id="ARBA00023136"/>
    </source>
</evidence>
<keyword evidence="2" id="KW-0813">Transport</keyword>
<evidence type="ECO:0000256" key="6">
    <source>
        <dbReference type="ARBA" id="ARBA00023237"/>
    </source>
</evidence>
<dbReference type="InterPro" id="IPR057601">
    <property type="entry name" value="Oar-like_b-barrel"/>
</dbReference>
<accession>A0A7W7ZGD5</accession>
<feature type="domain" description="TonB-dependent transporter Oar-like beta-barrel" evidence="8">
    <location>
        <begin position="263"/>
        <end position="1156"/>
    </location>
</feature>
<keyword evidence="4" id="KW-0812">Transmembrane</keyword>
<evidence type="ECO:0000313" key="9">
    <source>
        <dbReference type="EMBL" id="MBB5059378.1"/>
    </source>
</evidence>
<keyword evidence="10" id="KW-1185">Reference proteome</keyword>
<dbReference type="InterPro" id="IPR008969">
    <property type="entry name" value="CarboxyPept-like_regulatory"/>
</dbReference>
<gene>
    <name evidence="9" type="ORF">HDF16_004101</name>
</gene>
<keyword evidence="6" id="KW-0998">Cell outer membrane</keyword>
<dbReference type="Gene3D" id="2.40.170.20">
    <property type="entry name" value="TonB-dependent receptor, beta-barrel domain"/>
    <property type="match status" value="1"/>
</dbReference>
<proteinExistence type="predicted"/>
<evidence type="ECO:0000256" key="3">
    <source>
        <dbReference type="ARBA" id="ARBA00022452"/>
    </source>
</evidence>
<name>A0A7W7ZGD5_9BACT</name>
<feature type="region of interest" description="Disordered" evidence="7">
    <location>
        <begin position="178"/>
        <end position="202"/>
    </location>
</feature>
<dbReference type="GO" id="GO:0009279">
    <property type="term" value="C:cell outer membrane"/>
    <property type="evidence" value="ECO:0007669"/>
    <property type="project" value="UniProtKB-SubCell"/>
</dbReference>
<dbReference type="AlphaFoldDB" id="A0A7W7ZGD5"/>
<dbReference type="EMBL" id="JACHIP010000005">
    <property type="protein sequence ID" value="MBB5059378.1"/>
    <property type="molecule type" value="Genomic_DNA"/>
</dbReference>
<comment type="subcellular location">
    <subcellularLocation>
        <location evidence="1">Cell outer membrane</location>
        <topology evidence="1">Multi-pass membrane protein</topology>
    </subcellularLocation>
</comment>
<dbReference type="GO" id="GO:0044718">
    <property type="term" value="P:siderophore transmembrane transport"/>
    <property type="evidence" value="ECO:0007669"/>
    <property type="project" value="TreeGrafter"/>
</dbReference>
<dbReference type="RefSeq" id="WP_184220675.1">
    <property type="nucleotide sequence ID" value="NZ_JACHIP010000005.1"/>
</dbReference>
<organism evidence="9 10">
    <name type="scientific">Granulicella aggregans</name>
    <dbReference type="NCBI Taxonomy" id="474949"/>
    <lineage>
        <taxon>Bacteria</taxon>
        <taxon>Pseudomonadati</taxon>
        <taxon>Acidobacteriota</taxon>
        <taxon>Terriglobia</taxon>
        <taxon>Terriglobales</taxon>
        <taxon>Acidobacteriaceae</taxon>
        <taxon>Granulicella</taxon>
    </lineage>
</organism>
<dbReference type="PANTHER" id="PTHR30069">
    <property type="entry name" value="TONB-DEPENDENT OUTER MEMBRANE RECEPTOR"/>
    <property type="match status" value="1"/>
</dbReference>
<dbReference type="Gene3D" id="2.60.40.1120">
    <property type="entry name" value="Carboxypeptidase-like, regulatory domain"/>
    <property type="match status" value="1"/>
</dbReference>
<dbReference type="InterPro" id="IPR036942">
    <property type="entry name" value="Beta-barrel_TonB_sf"/>
</dbReference>
<keyword evidence="3" id="KW-1134">Transmembrane beta strand</keyword>
<evidence type="ECO:0000256" key="1">
    <source>
        <dbReference type="ARBA" id="ARBA00004571"/>
    </source>
</evidence>
<evidence type="ECO:0000313" key="10">
    <source>
        <dbReference type="Proteomes" id="UP000540989"/>
    </source>
</evidence>
<evidence type="ECO:0000259" key="8">
    <source>
        <dbReference type="Pfam" id="PF25183"/>
    </source>
</evidence>
<protein>
    <recommendedName>
        <fullName evidence="8">TonB-dependent transporter Oar-like beta-barrel domain-containing protein</fullName>
    </recommendedName>
</protein>
<dbReference type="Pfam" id="PF25183">
    <property type="entry name" value="OMP_b-brl_4"/>
    <property type="match status" value="1"/>
</dbReference>
<dbReference type="InterPro" id="IPR039426">
    <property type="entry name" value="TonB-dep_rcpt-like"/>
</dbReference>
<feature type="compositionally biased region" description="Polar residues" evidence="7">
    <location>
        <begin position="178"/>
        <end position="188"/>
    </location>
</feature>
<evidence type="ECO:0000256" key="7">
    <source>
        <dbReference type="SAM" id="MobiDB-lite"/>
    </source>
</evidence>
<evidence type="ECO:0000256" key="2">
    <source>
        <dbReference type="ARBA" id="ARBA00022448"/>
    </source>
</evidence>